<name>A0A0G4M4F6_VERLO</name>
<evidence type="ECO:0000256" key="1">
    <source>
        <dbReference type="SAM" id="MobiDB-lite"/>
    </source>
</evidence>
<dbReference type="EMBL" id="CVQH01020862">
    <property type="protein sequence ID" value="CRK28785.1"/>
    <property type="molecule type" value="Genomic_DNA"/>
</dbReference>
<reference evidence="5 6" key="1">
    <citation type="submission" date="2015-05" db="EMBL/GenBank/DDBJ databases">
        <authorList>
            <person name="Fogelqvist Johan"/>
        </authorList>
    </citation>
    <scope>NUCLEOTIDE SEQUENCE [LARGE SCALE GENOMIC DNA]</scope>
    <source>
        <strain evidence="2">VL1</strain>
        <strain evidence="3">VL2</strain>
    </source>
</reference>
<organism evidence="2 5">
    <name type="scientific">Verticillium longisporum</name>
    <name type="common">Verticillium dahliae var. longisporum</name>
    <dbReference type="NCBI Taxonomy" id="100787"/>
    <lineage>
        <taxon>Eukaryota</taxon>
        <taxon>Fungi</taxon>
        <taxon>Dikarya</taxon>
        <taxon>Ascomycota</taxon>
        <taxon>Pezizomycotina</taxon>
        <taxon>Sordariomycetes</taxon>
        <taxon>Hypocreomycetidae</taxon>
        <taxon>Glomerellales</taxon>
        <taxon>Plectosphaerellaceae</taxon>
        <taxon>Verticillium</taxon>
    </lineage>
</organism>
<accession>A0A0G4M4F6</accession>
<evidence type="ECO:0000313" key="6">
    <source>
        <dbReference type="Proteomes" id="UP000045706"/>
    </source>
</evidence>
<feature type="non-terminal residue" evidence="2">
    <location>
        <position position="333"/>
    </location>
</feature>
<evidence type="ECO:0000313" key="5">
    <source>
        <dbReference type="Proteomes" id="UP000044602"/>
    </source>
</evidence>
<feature type="region of interest" description="Disordered" evidence="1">
    <location>
        <begin position="282"/>
        <end position="333"/>
    </location>
</feature>
<proteinExistence type="predicted"/>
<feature type="region of interest" description="Disordered" evidence="1">
    <location>
        <begin position="1"/>
        <end position="24"/>
    </location>
</feature>
<evidence type="ECO:0000313" key="3">
    <source>
        <dbReference type="EMBL" id="CRK43937.1"/>
    </source>
</evidence>
<sequence>MDHRKSTHEPGASSGSSTQIGLGLKFPSIDPNTSAKGGMLDANDLAYRFEGSMRLQPSKEESINFAQYDLRVKLGNNGVNVLPAPGHRFWQFKSPHNFGKMRPRDGMRYIDPANVDHVFSGGQRTSHLVDAFKLSAVVDDEKYSFAYIDEKMAEVITEMTKHVSKFDPKRPVDWIRYAIDKVPVLRRPSVDPFVTLELTVRLVRGRQNGLREPLSGQGPCQTALAVDAFLAEMARPRGLFQTVFPDYGGLLDGLDAEGKVLGSVGADGKVVTLDEGPAPADYIWTSDDEGEGKAKGAGRGGDVEDYDEGMEDDLDAFDQMEDENDADNVHSGW</sequence>
<keyword evidence="5" id="KW-1185">Reference proteome</keyword>
<feature type="compositionally biased region" description="Acidic residues" evidence="1">
    <location>
        <begin position="303"/>
        <end position="326"/>
    </location>
</feature>
<evidence type="ECO:0000313" key="2">
    <source>
        <dbReference type="EMBL" id="CRK28785.1"/>
    </source>
</evidence>
<dbReference type="AlphaFoldDB" id="A0A0G4M4F6"/>
<protein>
    <submittedName>
        <fullName evidence="2">Uncharacterized protein</fullName>
    </submittedName>
</protein>
<gene>
    <name evidence="2" type="ORF">BN1708_004767</name>
    <name evidence="3" type="ORF">BN1723_005922</name>
    <name evidence="4" type="ORF">HYQ45_003856</name>
</gene>
<dbReference type="Proteomes" id="UP000044602">
    <property type="component" value="Unassembled WGS sequence"/>
</dbReference>
<dbReference type="Proteomes" id="UP000689129">
    <property type="component" value="Unassembled WGS sequence"/>
</dbReference>
<dbReference type="OrthoDB" id="10323168at2759"/>
<dbReference type="EMBL" id="JAEMWZ010000064">
    <property type="protein sequence ID" value="KAG7139057.1"/>
    <property type="molecule type" value="Genomic_DNA"/>
</dbReference>
<dbReference type="EMBL" id="CVQI01033717">
    <property type="protein sequence ID" value="CRK43937.1"/>
    <property type="molecule type" value="Genomic_DNA"/>
</dbReference>
<reference evidence="4" key="2">
    <citation type="journal article" date="2021" name="Mol. Plant Pathol.">
        <title>A 20-kb lineage-specific genomic region tames virulence in pathogenic amphidiploid Verticillium longisporum.</title>
        <authorList>
            <person name="Harting R."/>
            <person name="Starke J."/>
            <person name="Kusch H."/>
            <person name="Poggeler S."/>
            <person name="Maurus I."/>
            <person name="Schluter R."/>
            <person name="Landesfeind M."/>
            <person name="Bulla I."/>
            <person name="Nowrousian M."/>
            <person name="de Jonge R."/>
            <person name="Stahlhut G."/>
            <person name="Hoff K.J."/>
            <person name="Asshauer K.P."/>
            <person name="Thurmer A."/>
            <person name="Stanke M."/>
            <person name="Daniel R."/>
            <person name="Morgenstern B."/>
            <person name="Thomma B.P.H.J."/>
            <person name="Kronstad J.W."/>
            <person name="Braus-Stromeyer S.A."/>
            <person name="Braus G.H."/>
        </authorList>
    </citation>
    <scope>NUCLEOTIDE SEQUENCE</scope>
    <source>
        <strain evidence="4">Vl32</strain>
    </source>
</reference>
<dbReference type="Proteomes" id="UP000045706">
    <property type="component" value="Unassembled WGS sequence"/>
</dbReference>
<evidence type="ECO:0000313" key="4">
    <source>
        <dbReference type="EMBL" id="KAG7139057.1"/>
    </source>
</evidence>